<reference evidence="1 2" key="1">
    <citation type="journal article" date="2011" name="Science">
        <title>The ecoresponsive genome of Daphnia pulex.</title>
        <authorList>
            <person name="Colbourne J.K."/>
            <person name="Pfrender M.E."/>
            <person name="Gilbert D."/>
            <person name="Thomas W.K."/>
            <person name="Tucker A."/>
            <person name="Oakley T.H."/>
            <person name="Tokishita S."/>
            <person name="Aerts A."/>
            <person name="Arnold G.J."/>
            <person name="Basu M.K."/>
            <person name="Bauer D.J."/>
            <person name="Caceres C.E."/>
            <person name="Carmel L."/>
            <person name="Casola C."/>
            <person name="Choi J.H."/>
            <person name="Detter J.C."/>
            <person name="Dong Q."/>
            <person name="Dusheyko S."/>
            <person name="Eads B.D."/>
            <person name="Frohlich T."/>
            <person name="Geiler-Samerotte K.A."/>
            <person name="Gerlach D."/>
            <person name="Hatcher P."/>
            <person name="Jogdeo S."/>
            <person name="Krijgsveld J."/>
            <person name="Kriventseva E.V."/>
            <person name="Kultz D."/>
            <person name="Laforsch C."/>
            <person name="Lindquist E."/>
            <person name="Lopez J."/>
            <person name="Manak J.R."/>
            <person name="Muller J."/>
            <person name="Pangilinan J."/>
            <person name="Patwardhan R.P."/>
            <person name="Pitluck S."/>
            <person name="Pritham E.J."/>
            <person name="Rechtsteiner A."/>
            <person name="Rho M."/>
            <person name="Rogozin I.B."/>
            <person name="Sakarya O."/>
            <person name="Salamov A."/>
            <person name="Schaack S."/>
            <person name="Shapiro H."/>
            <person name="Shiga Y."/>
            <person name="Skalitzky C."/>
            <person name="Smith Z."/>
            <person name="Souvorov A."/>
            <person name="Sung W."/>
            <person name="Tang Z."/>
            <person name="Tsuchiya D."/>
            <person name="Tu H."/>
            <person name="Vos H."/>
            <person name="Wang M."/>
            <person name="Wolf Y.I."/>
            <person name="Yamagata H."/>
            <person name="Yamada T."/>
            <person name="Ye Y."/>
            <person name="Shaw J.R."/>
            <person name="Andrews J."/>
            <person name="Crease T.J."/>
            <person name="Tang H."/>
            <person name="Lucas S.M."/>
            <person name="Robertson H.M."/>
            <person name="Bork P."/>
            <person name="Koonin E.V."/>
            <person name="Zdobnov E.M."/>
            <person name="Grigoriev I.V."/>
            <person name="Lynch M."/>
            <person name="Boore J.L."/>
        </authorList>
    </citation>
    <scope>NUCLEOTIDE SEQUENCE [LARGE SCALE GENOMIC DNA]</scope>
</reference>
<evidence type="ECO:0000313" key="1">
    <source>
        <dbReference type="EMBL" id="EFX68402.1"/>
    </source>
</evidence>
<dbReference type="AlphaFoldDB" id="E9HIP7"/>
<protein>
    <submittedName>
        <fullName evidence="1">Uncharacterized protein</fullName>
    </submittedName>
</protein>
<dbReference type="KEGG" id="dpx:DAPPUDRAFT_330152"/>
<proteinExistence type="predicted"/>
<sequence>MQCMRPKFKVRLCRETVQNLKNLDGVVFIITFVQVTVYIRKVANTCTHAMYISVTCDTNTLEQEDEGIYSLARQQQTHRLQTSSYRPESSLSYAEIKKASQNPVRSLNGQPL</sequence>
<keyword evidence="2" id="KW-1185">Reference proteome</keyword>
<organism evidence="1 2">
    <name type="scientific">Daphnia pulex</name>
    <name type="common">Water flea</name>
    <dbReference type="NCBI Taxonomy" id="6669"/>
    <lineage>
        <taxon>Eukaryota</taxon>
        <taxon>Metazoa</taxon>
        <taxon>Ecdysozoa</taxon>
        <taxon>Arthropoda</taxon>
        <taxon>Crustacea</taxon>
        <taxon>Branchiopoda</taxon>
        <taxon>Diplostraca</taxon>
        <taxon>Cladocera</taxon>
        <taxon>Anomopoda</taxon>
        <taxon>Daphniidae</taxon>
        <taxon>Daphnia</taxon>
    </lineage>
</organism>
<dbReference type="Proteomes" id="UP000000305">
    <property type="component" value="Unassembled WGS sequence"/>
</dbReference>
<dbReference type="InParanoid" id="E9HIP7"/>
<gene>
    <name evidence="1" type="ORF">DAPPUDRAFT_330152</name>
</gene>
<dbReference type="EMBL" id="GL732656">
    <property type="protein sequence ID" value="EFX68402.1"/>
    <property type="molecule type" value="Genomic_DNA"/>
</dbReference>
<evidence type="ECO:0000313" key="2">
    <source>
        <dbReference type="Proteomes" id="UP000000305"/>
    </source>
</evidence>
<accession>E9HIP7</accession>
<dbReference type="HOGENOM" id="CLU_2148329_0_0_1"/>
<name>E9HIP7_DAPPU</name>